<proteinExistence type="inferred from homology"/>
<dbReference type="Gene3D" id="3.40.1400.10">
    <property type="entry name" value="Sugar-phosphate isomerase, RpiB/LacA/LacB"/>
    <property type="match status" value="1"/>
</dbReference>
<accession>A0A1G2KY51</accession>
<reference evidence="3 4" key="1">
    <citation type="journal article" date="2016" name="Nat. Commun.">
        <title>Thousands of microbial genomes shed light on interconnected biogeochemical processes in an aquifer system.</title>
        <authorList>
            <person name="Anantharaman K."/>
            <person name="Brown C.T."/>
            <person name="Hug L.A."/>
            <person name="Sharon I."/>
            <person name="Castelle C.J."/>
            <person name="Probst A.J."/>
            <person name="Thomas B.C."/>
            <person name="Singh A."/>
            <person name="Wilkins M.J."/>
            <person name="Karaoz U."/>
            <person name="Brodie E.L."/>
            <person name="Williams K.H."/>
            <person name="Hubbard S.S."/>
            <person name="Banfield J.F."/>
        </authorList>
    </citation>
    <scope>NUCLEOTIDE SEQUENCE [LARGE SCALE GENOMIC DNA]</scope>
</reference>
<feature type="binding site" evidence="2">
    <location>
        <position position="102"/>
    </location>
    <ligand>
        <name>D-ribulose 5-phosphate</name>
        <dbReference type="ChEBI" id="CHEBI:58121"/>
    </ligand>
</feature>
<evidence type="ECO:0000256" key="1">
    <source>
        <dbReference type="ARBA" id="ARBA00008754"/>
    </source>
</evidence>
<dbReference type="Pfam" id="PF02502">
    <property type="entry name" value="LacAB_rpiB"/>
    <property type="match status" value="1"/>
</dbReference>
<comment type="similarity">
    <text evidence="1">Belongs to the LacAB/RpiB family.</text>
</comment>
<dbReference type="AlphaFoldDB" id="A0A1G2KY51"/>
<feature type="binding site" evidence="2">
    <location>
        <begin position="67"/>
        <end position="71"/>
    </location>
    <ligand>
        <name>D-ribulose 5-phosphate</name>
        <dbReference type="ChEBI" id="CHEBI:58121"/>
    </ligand>
</feature>
<sequence length="154" mass="17115">MIYIASDHAGFELKEELKAYLKELGHEVKDFGAFQFDAEDDYPDLVRNAAEAVANDPGRSRGIILGGSGQGEAMVANRFNGVRAAVYYGGNEKILTLSREHNDANVLSLGARFLTDEEAKRVVRVWLETKFSGEGRHARRISKIDFANIHECGR</sequence>
<feature type="binding site" evidence="2">
    <location>
        <position position="140"/>
    </location>
    <ligand>
        <name>D-ribulose 5-phosphate</name>
        <dbReference type="ChEBI" id="CHEBI:58121"/>
    </ligand>
</feature>
<name>A0A1G2KY51_9BACT</name>
<organism evidence="3 4">
    <name type="scientific">Candidatus Sungbacteria bacterium RIFCSPLOWO2_01_FULL_47_10</name>
    <dbReference type="NCBI Taxonomy" id="1802276"/>
    <lineage>
        <taxon>Bacteria</taxon>
        <taxon>Candidatus Sungiibacteriota</taxon>
    </lineage>
</organism>
<dbReference type="SUPFAM" id="SSF89623">
    <property type="entry name" value="Ribose/Galactose isomerase RpiB/AlsB"/>
    <property type="match status" value="1"/>
</dbReference>
<feature type="binding site" evidence="2">
    <location>
        <position position="112"/>
    </location>
    <ligand>
        <name>D-ribulose 5-phosphate</name>
        <dbReference type="ChEBI" id="CHEBI:58121"/>
    </ligand>
</feature>
<dbReference type="NCBIfam" id="NF004051">
    <property type="entry name" value="PRK05571.1"/>
    <property type="match status" value="1"/>
</dbReference>
<dbReference type="EMBL" id="MHQO01000081">
    <property type="protein sequence ID" value="OHA04378.1"/>
    <property type="molecule type" value="Genomic_DNA"/>
</dbReference>
<dbReference type="NCBIfam" id="TIGR00689">
    <property type="entry name" value="rpiB_lacA_lacB"/>
    <property type="match status" value="1"/>
</dbReference>
<dbReference type="PIRSF" id="PIRSF005384">
    <property type="entry name" value="RpiB_LacA_B"/>
    <property type="match status" value="1"/>
</dbReference>
<evidence type="ECO:0000313" key="4">
    <source>
        <dbReference type="Proteomes" id="UP000177982"/>
    </source>
</evidence>
<dbReference type="PANTHER" id="PTHR30345">
    <property type="entry name" value="RIBOSE-5-PHOSPHATE ISOMERASE B"/>
    <property type="match status" value="1"/>
</dbReference>
<dbReference type="GO" id="GO:0019316">
    <property type="term" value="P:D-allose catabolic process"/>
    <property type="evidence" value="ECO:0007669"/>
    <property type="project" value="TreeGrafter"/>
</dbReference>
<dbReference type="InterPro" id="IPR003500">
    <property type="entry name" value="RpiB_LacA_LacB"/>
</dbReference>
<dbReference type="PANTHER" id="PTHR30345:SF0">
    <property type="entry name" value="DNA DAMAGE-REPAIR_TOLERATION PROTEIN DRT102"/>
    <property type="match status" value="1"/>
</dbReference>
<dbReference type="GO" id="GO:0009052">
    <property type="term" value="P:pentose-phosphate shunt, non-oxidative branch"/>
    <property type="evidence" value="ECO:0007669"/>
    <property type="project" value="TreeGrafter"/>
</dbReference>
<feature type="binding site" evidence="2">
    <location>
        <position position="136"/>
    </location>
    <ligand>
        <name>D-ribulose 5-phosphate</name>
        <dbReference type="ChEBI" id="CHEBI:58121"/>
    </ligand>
</feature>
<feature type="binding site" evidence="2">
    <location>
        <begin position="7"/>
        <end position="8"/>
    </location>
    <ligand>
        <name>D-ribulose 5-phosphate</name>
        <dbReference type="ChEBI" id="CHEBI:58121"/>
    </ligand>
</feature>
<evidence type="ECO:0000313" key="3">
    <source>
        <dbReference type="EMBL" id="OHA04378.1"/>
    </source>
</evidence>
<dbReference type="GO" id="GO:0004751">
    <property type="term" value="F:ribose-5-phosphate isomerase activity"/>
    <property type="evidence" value="ECO:0007669"/>
    <property type="project" value="TreeGrafter"/>
</dbReference>
<gene>
    <name evidence="3" type="ORF">A2934_04705</name>
</gene>
<protein>
    <submittedName>
        <fullName evidence="3">Ribose-5-phosphate isomerase</fullName>
    </submittedName>
</protein>
<dbReference type="InterPro" id="IPR036569">
    <property type="entry name" value="RpiB_LacA_LacB_sf"/>
</dbReference>
<comment type="caution">
    <text evidence="3">The sequence shown here is derived from an EMBL/GenBank/DDBJ whole genome shotgun (WGS) entry which is preliminary data.</text>
</comment>
<dbReference type="Proteomes" id="UP000177982">
    <property type="component" value="Unassembled WGS sequence"/>
</dbReference>
<keyword evidence="3" id="KW-0413">Isomerase</keyword>
<evidence type="ECO:0000256" key="2">
    <source>
        <dbReference type="PIRSR" id="PIRSR005384-2"/>
    </source>
</evidence>